<accession>A0ABS1CGZ2</accession>
<dbReference type="InterPro" id="IPR029063">
    <property type="entry name" value="SAM-dependent_MTases_sf"/>
</dbReference>
<evidence type="ECO:0000313" key="8">
    <source>
        <dbReference type="EMBL" id="MBK1631187.1"/>
    </source>
</evidence>
<dbReference type="EMBL" id="NRRV01000022">
    <property type="protein sequence ID" value="MBK1631187.1"/>
    <property type="molecule type" value="Genomic_DNA"/>
</dbReference>
<dbReference type="RefSeq" id="WP_200236977.1">
    <property type="nucleotide sequence ID" value="NZ_NRRV01000022.1"/>
</dbReference>
<comment type="function">
    <text evidence="7">Catalyzes the methyl esterification of L-isoaspartyl residues in peptides and proteins that result from spontaneous decomposition of normal L-aspartyl and L-asparaginyl residues. It plays a role in the repair and/or degradation of damaged proteins.</text>
</comment>
<dbReference type="PANTHER" id="PTHR11579">
    <property type="entry name" value="PROTEIN-L-ISOASPARTATE O-METHYLTRANSFERASE"/>
    <property type="match status" value="1"/>
</dbReference>
<reference evidence="8 9" key="1">
    <citation type="journal article" date="2020" name="Microorganisms">
        <title>Osmotic Adaptation and Compatible Solute Biosynthesis of Phototrophic Bacteria as Revealed from Genome Analyses.</title>
        <authorList>
            <person name="Imhoff J.F."/>
            <person name="Rahn T."/>
            <person name="Kunzel S."/>
            <person name="Keller A."/>
            <person name="Neulinger S.C."/>
        </authorList>
    </citation>
    <scope>NUCLEOTIDE SEQUENCE [LARGE SCALE GENOMIC DNA]</scope>
    <source>
        <strain evidence="8 9">DSM 6210</strain>
    </source>
</reference>
<comment type="caution">
    <text evidence="8">The sequence shown here is derived from an EMBL/GenBank/DDBJ whole genome shotgun (WGS) entry which is preliminary data.</text>
</comment>
<feature type="active site" evidence="7">
    <location>
        <position position="74"/>
    </location>
</feature>
<dbReference type="Pfam" id="PF01135">
    <property type="entry name" value="PCMT"/>
    <property type="match status" value="1"/>
</dbReference>
<gene>
    <name evidence="7" type="primary">pcm</name>
    <name evidence="8" type="ORF">CKO31_10640</name>
</gene>
<sequence>MPDDPDRTAERERMLATIRELFQVTAAETGVAEVPPAVMEALRRVPRHRFVPGHEQALAYADMPLAIGNGQTISQPYMVALMTTLLGAGEGSRVLEVGTGCGYQTAVLAALGAQVFSLEVVQPLAEAAAQRLAGLGYDNADVRHGDGYGGWPEQAPFDAILVTAAAPQVPMTLVRQLRDGGNLVIPVVRGARQVLSVLHREADGDLHRRDVLPVAFVPMVRG</sequence>
<organism evidence="8 9">
    <name type="scientific">Thiohalocapsa halophila</name>
    <dbReference type="NCBI Taxonomy" id="69359"/>
    <lineage>
        <taxon>Bacteria</taxon>
        <taxon>Pseudomonadati</taxon>
        <taxon>Pseudomonadota</taxon>
        <taxon>Gammaproteobacteria</taxon>
        <taxon>Chromatiales</taxon>
        <taxon>Chromatiaceae</taxon>
        <taxon>Thiohalocapsa</taxon>
    </lineage>
</organism>
<evidence type="ECO:0000313" key="9">
    <source>
        <dbReference type="Proteomes" id="UP000748752"/>
    </source>
</evidence>
<proteinExistence type="inferred from homology"/>
<comment type="subcellular location">
    <subcellularLocation>
        <location evidence="1 7">Cytoplasm</location>
    </subcellularLocation>
</comment>
<comment type="similarity">
    <text evidence="2 7">Belongs to the methyltransferase superfamily. L-isoaspartyl/D-aspartyl protein methyltransferase family.</text>
</comment>
<dbReference type="InterPro" id="IPR000682">
    <property type="entry name" value="PCMT"/>
</dbReference>
<evidence type="ECO:0000256" key="6">
    <source>
        <dbReference type="ARBA" id="ARBA00022691"/>
    </source>
</evidence>
<evidence type="ECO:0000256" key="7">
    <source>
        <dbReference type="HAMAP-Rule" id="MF_00090"/>
    </source>
</evidence>
<keyword evidence="4 7" id="KW-0489">Methyltransferase</keyword>
<evidence type="ECO:0000256" key="5">
    <source>
        <dbReference type="ARBA" id="ARBA00022679"/>
    </source>
</evidence>
<dbReference type="Gene3D" id="3.40.50.150">
    <property type="entry name" value="Vaccinia Virus protein VP39"/>
    <property type="match status" value="1"/>
</dbReference>
<dbReference type="SUPFAM" id="SSF53335">
    <property type="entry name" value="S-adenosyl-L-methionine-dependent methyltransferases"/>
    <property type="match status" value="1"/>
</dbReference>
<dbReference type="HAMAP" id="MF_00090">
    <property type="entry name" value="PIMT"/>
    <property type="match status" value="1"/>
</dbReference>
<evidence type="ECO:0000256" key="1">
    <source>
        <dbReference type="ARBA" id="ARBA00004496"/>
    </source>
</evidence>
<keyword evidence="5 7" id="KW-0808">Transferase</keyword>
<dbReference type="NCBIfam" id="NF001453">
    <property type="entry name" value="PRK00312.1"/>
    <property type="match status" value="1"/>
</dbReference>
<dbReference type="NCBIfam" id="TIGR00080">
    <property type="entry name" value="pimt"/>
    <property type="match status" value="1"/>
</dbReference>
<dbReference type="PANTHER" id="PTHR11579:SF0">
    <property type="entry name" value="PROTEIN-L-ISOASPARTATE(D-ASPARTATE) O-METHYLTRANSFERASE"/>
    <property type="match status" value="1"/>
</dbReference>
<evidence type="ECO:0000256" key="2">
    <source>
        <dbReference type="ARBA" id="ARBA00005369"/>
    </source>
</evidence>
<keyword evidence="6 7" id="KW-0949">S-adenosyl-L-methionine</keyword>
<dbReference type="EC" id="2.1.1.77" evidence="7"/>
<evidence type="ECO:0000256" key="3">
    <source>
        <dbReference type="ARBA" id="ARBA00022490"/>
    </source>
</evidence>
<comment type="catalytic activity">
    <reaction evidence="7">
        <text>[protein]-L-isoaspartate + S-adenosyl-L-methionine = [protein]-L-isoaspartate alpha-methyl ester + S-adenosyl-L-homocysteine</text>
        <dbReference type="Rhea" id="RHEA:12705"/>
        <dbReference type="Rhea" id="RHEA-COMP:12143"/>
        <dbReference type="Rhea" id="RHEA-COMP:12144"/>
        <dbReference type="ChEBI" id="CHEBI:57856"/>
        <dbReference type="ChEBI" id="CHEBI:59789"/>
        <dbReference type="ChEBI" id="CHEBI:90596"/>
        <dbReference type="ChEBI" id="CHEBI:90598"/>
        <dbReference type="EC" id="2.1.1.77"/>
    </reaction>
</comment>
<name>A0ABS1CGZ2_9GAMM</name>
<evidence type="ECO:0000256" key="4">
    <source>
        <dbReference type="ARBA" id="ARBA00022603"/>
    </source>
</evidence>
<dbReference type="PROSITE" id="PS01279">
    <property type="entry name" value="PCMT"/>
    <property type="match status" value="1"/>
</dbReference>
<keyword evidence="9" id="KW-1185">Reference proteome</keyword>
<dbReference type="Proteomes" id="UP000748752">
    <property type="component" value="Unassembled WGS sequence"/>
</dbReference>
<protein>
    <recommendedName>
        <fullName evidence="7">Protein-L-isoaspartate O-methyltransferase</fullName>
        <ecNumber evidence="7">2.1.1.77</ecNumber>
    </recommendedName>
    <alternativeName>
        <fullName evidence="7">L-isoaspartyl protein carboxyl methyltransferase</fullName>
    </alternativeName>
    <alternativeName>
        <fullName evidence="7">Protein L-isoaspartyl methyltransferase</fullName>
    </alternativeName>
    <alternativeName>
        <fullName evidence="7">Protein-beta-aspartate methyltransferase</fullName>
        <shortName evidence="7">PIMT</shortName>
    </alternativeName>
</protein>
<dbReference type="CDD" id="cd02440">
    <property type="entry name" value="AdoMet_MTases"/>
    <property type="match status" value="1"/>
</dbReference>
<keyword evidence="3 7" id="KW-0963">Cytoplasm</keyword>